<keyword evidence="4" id="KW-1185">Reference proteome</keyword>
<proteinExistence type="inferred from homology"/>
<dbReference type="Gene3D" id="1.20.190.20">
    <property type="entry name" value="14-3-3 domain"/>
    <property type="match status" value="1"/>
</dbReference>
<dbReference type="InterPro" id="IPR023410">
    <property type="entry name" value="14-3-3_domain"/>
</dbReference>
<reference evidence="3 4" key="1">
    <citation type="journal article" date="2022" name="Nat. Plants">
        <title>Genomes of leafy and leafless Platanthera orchids illuminate the evolution of mycoheterotrophy.</title>
        <authorList>
            <person name="Li M.H."/>
            <person name="Liu K.W."/>
            <person name="Li Z."/>
            <person name="Lu H.C."/>
            <person name="Ye Q.L."/>
            <person name="Zhang D."/>
            <person name="Wang J.Y."/>
            <person name="Li Y.F."/>
            <person name="Zhong Z.M."/>
            <person name="Liu X."/>
            <person name="Yu X."/>
            <person name="Liu D.K."/>
            <person name="Tu X.D."/>
            <person name="Liu B."/>
            <person name="Hao Y."/>
            <person name="Liao X.Y."/>
            <person name="Jiang Y.T."/>
            <person name="Sun W.H."/>
            <person name="Chen J."/>
            <person name="Chen Y.Q."/>
            <person name="Ai Y."/>
            <person name="Zhai J.W."/>
            <person name="Wu S.S."/>
            <person name="Zhou Z."/>
            <person name="Hsiao Y.Y."/>
            <person name="Wu W.L."/>
            <person name="Chen Y.Y."/>
            <person name="Lin Y.F."/>
            <person name="Hsu J.L."/>
            <person name="Li C.Y."/>
            <person name="Wang Z.W."/>
            <person name="Zhao X."/>
            <person name="Zhong W.Y."/>
            <person name="Ma X.K."/>
            <person name="Ma L."/>
            <person name="Huang J."/>
            <person name="Chen G.Z."/>
            <person name="Huang M.Z."/>
            <person name="Huang L."/>
            <person name="Peng D.H."/>
            <person name="Luo Y.B."/>
            <person name="Zou S.Q."/>
            <person name="Chen S.P."/>
            <person name="Lan S."/>
            <person name="Tsai W.C."/>
            <person name="Van de Peer Y."/>
            <person name="Liu Z.J."/>
        </authorList>
    </citation>
    <scope>NUCLEOTIDE SEQUENCE [LARGE SCALE GENOMIC DNA]</scope>
    <source>
        <strain evidence="3">Lor287</strain>
    </source>
</reference>
<evidence type="ECO:0000259" key="2">
    <source>
        <dbReference type="Pfam" id="PF00244"/>
    </source>
</evidence>
<name>A0AAP0B2H0_9ASPA</name>
<comment type="similarity">
    <text evidence="1">Belongs to the 14-3-3 family.</text>
</comment>
<dbReference type="SUPFAM" id="SSF48445">
    <property type="entry name" value="14-3-3 protein"/>
    <property type="match status" value="1"/>
</dbReference>
<gene>
    <name evidence="3" type="primary">GRF12</name>
    <name evidence="3" type="ORF">KSP39_PZI019636</name>
</gene>
<dbReference type="PRINTS" id="PR00305">
    <property type="entry name" value="1433ZETA"/>
</dbReference>
<feature type="domain" description="14-3-3" evidence="2">
    <location>
        <begin position="28"/>
        <end position="101"/>
    </location>
</feature>
<dbReference type="InterPro" id="IPR000308">
    <property type="entry name" value="14-3-3"/>
</dbReference>
<sequence>MISPTLEKIAGAGEFRRKNVTPLCVEWLIVEEPNLLIVGYKKVIGARRASWSIMSSIEQKEESKESDNNVKLPKGYHQLLEEELTNICNDILSIIDEHLIPFCQIR</sequence>
<dbReference type="EMBL" id="JBBWWQ010000017">
    <property type="protein sequence ID" value="KAK8924106.1"/>
    <property type="molecule type" value="Genomic_DNA"/>
</dbReference>
<accession>A0AAP0B2H0</accession>
<evidence type="ECO:0000313" key="4">
    <source>
        <dbReference type="Proteomes" id="UP001418222"/>
    </source>
</evidence>
<dbReference type="PANTHER" id="PTHR18860">
    <property type="entry name" value="14-3-3 PROTEIN"/>
    <property type="match status" value="1"/>
</dbReference>
<comment type="caution">
    <text evidence="3">The sequence shown here is derived from an EMBL/GenBank/DDBJ whole genome shotgun (WGS) entry which is preliminary data.</text>
</comment>
<dbReference type="Proteomes" id="UP001418222">
    <property type="component" value="Unassembled WGS sequence"/>
</dbReference>
<dbReference type="Pfam" id="PF00244">
    <property type="entry name" value="14-3-3"/>
    <property type="match status" value="1"/>
</dbReference>
<evidence type="ECO:0000256" key="1">
    <source>
        <dbReference type="ARBA" id="ARBA00006141"/>
    </source>
</evidence>
<protein>
    <submittedName>
        <fullName evidence="3">14-3-3-like protein GF14 iota</fullName>
    </submittedName>
</protein>
<dbReference type="AlphaFoldDB" id="A0AAP0B2H0"/>
<organism evidence="3 4">
    <name type="scientific">Platanthera zijinensis</name>
    <dbReference type="NCBI Taxonomy" id="2320716"/>
    <lineage>
        <taxon>Eukaryota</taxon>
        <taxon>Viridiplantae</taxon>
        <taxon>Streptophyta</taxon>
        <taxon>Embryophyta</taxon>
        <taxon>Tracheophyta</taxon>
        <taxon>Spermatophyta</taxon>
        <taxon>Magnoliopsida</taxon>
        <taxon>Liliopsida</taxon>
        <taxon>Asparagales</taxon>
        <taxon>Orchidaceae</taxon>
        <taxon>Orchidoideae</taxon>
        <taxon>Orchideae</taxon>
        <taxon>Orchidinae</taxon>
        <taxon>Platanthera</taxon>
    </lineage>
</organism>
<evidence type="ECO:0000313" key="3">
    <source>
        <dbReference type="EMBL" id="KAK8924106.1"/>
    </source>
</evidence>
<dbReference type="InterPro" id="IPR036815">
    <property type="entry name" value="14-3-3_dom_sf"/>
</dbReference>